<protein>
    <recommendedName>
        <fullName evidence="6">O-phosphoserine--tRNA(Cys) ligase</fullName>
        <shortName evidence="6">O-phosphoserine--tRNA ligase</shortName>
        <ecNumber evidence="6">6.1.1.27</ecNumber>
    </recommendedName>
    <alternativeName>
        <fullName evidence="6">Non-canonical O-phosphoseryl-tRNA(Cys) synthetase</fullName>
    </alternativeName>
    <alternativeName>
        <fullName evidence="6">O-phosphoseryl-tRNA(Cys) synthetase</fullName>
        <shortName evidence="6">SepRS</shortName>
    </alternativeName>
</protein>
<comment type="catalytic activity">
    <reaction evidence="6">
        <text>tRNA(Cys) + O-phospho-L-serine + ATP = O-phospho-L-seryl-tRNA(Cys) + AMP + diphosphate</text>
        <dbReference type="Rhea" id="RHEA:25678"/>
        <dbReference type="Rhea" id="RHEA-COMP:9661"/>
        <dbReference type="Rhea" id="RHEA-COMP:9719"/>
        <dbReference type="ChEBI" id="CHEBI:30616"/>
        <dbReference type="ChEBI" id="CHEBI:33019"/>
        <dbReference type="ChEBI" id="CHEBI:57524"/>
        <dbReference type="ChEBI" id="CHEBI:78442"/>
        <dbReference type="ChEBI" id="CHEBI:78551"/>
        <dbReference type="ChEBI" id="CHEBI:456215"/>
        <dbReference type="EC" id="6.1.1.27"/>
    </reaction>
</comment>
<dbReference type="NCBIfam" id="TIGR00470">
    <property type="entry name" value="sepS"/>
    <property type="match status" value="1"/>
</dbReference>
<dbReference type="GO" id="GO:0005524">
    <property type="term" value="F:ATP binding"/>
    <property type="evidence" value="ECO:0007669"/>
    <property type="project" value="UniProtKB-UniRule"/>
</dbReference>
<dbReference type="PROSITE" id="PS50862">
    <property type="entry name" value="AA_TRNA_LIGASE_II"/>
    <property type="match status" value="1"/>
</dbReference>
<evidence type="ECO:0000256" key="5">
    <source>
        <dbReference type="ARBA" id="ARBA00023146"/>
    </source>
</evidence>
<dbReference type="EMBL" id="CP002278">
    <property type="protein sequence ID" value="ADP77145.1"/>
    <property type="molecule type" value="Genomic_DNA"/>
</dbReference>
<comment type="similarity">
    <text evidence="6">Belongs to the class-II aminoacyl-tRNA synthetase family. O-phosphoseryl-tRNA(Cys) synthetase subfamily.</text>
</comment>
<keyword evidence="1 6" id="KW-0436">Ligase</keyword>
<comment type="subunit">
    <text evidence="6">Homotetramer. Interacts with SepCysS.</text>
</comment>
<gene>
    <name evidence="6" type="primary">sepS</name>
    <name evidence="8" type="ordered locus">Mfer_0342</name>
</gene>
<dbReference type="Pfam" id="PF18006">
    <property type="entry name" value="SepRS_C"/>
    <property type="match status" value="1"/>
</dbReference>
<feature type="binding site" evidence="6">
    <location>
        <begin position="270"/>
        <end position="271"/>
    </location>
    <ligand>
        <name>substrate</name>
    </ligand>
</feature>
<evidence type="ECO:0000256" key="6">
    <source>
        <dbReference type="HAMAP-Rule" id="MF_01674"/>
    </source>
</evidence>
<dbReference type="STRING" id="523846.Mfer_0342"/>
<evidence type="ECO:0000256" key="4">
    <source>
        <dbReference type="ARBA" id="ARBA00022917"/>
    </source>
</evidence>
<dbReference type="EC" id="6.1.1.27" evidence="6"/>
<feature type="binding site" evidence="6">
    <location>
        <begin position="228"/>
        <end position="230"/>
    </location>
    <ligand>
        <name>substrate</name>
    </ligand>
</feature>
<feature type="binding site" evidence="6">
    <location>
        <position position="314"/>
    </location>
    <ligand>
        <name>substrate</name>
    </ligand>
</feature>
<dbReference type="AlphaFoldDB" id="E3GXW3"/>
<accession>E3GXW3</accession>
<evidence type="ECO:0000256" key="1">
    <source>
        <dbReference type="ARBA" id="ARBA00022598"/>
    </source>
</evidence>
<feature type="domain" description="Aminoacyl-transfer RNA synthetases class-II family profile" evidence="7">
    <location>
        <begin position="55"/>
        <end position="338"/>
    </location>
</feature>
<dbReference type="GO" id="GO:0043816">
    <property type="term" value="F:phosphoserine-tRNA(Cys) ligase activity"/>
    <property type="evidence" value="ECO:0007669"/>
    <property type="project" value="UniProtKB-EC"/>
</dbReference>
<sequence>MLKKKKIIALAEKDFEKAWKLSKKTLKEPHHDLQYPRLYYRYGKSHPLYDTIFKLREAYLKLGFDEVVNPVFINEDEVYKQFGPEAPAILDRCFYLAGLPRPDIGIEKDKIKKIKNLKSDADIGKLKEVFREYKLGNIAGDDLVYEISNALDVDDETALRILEIFPEIKKLKPQVSDVTLRSHMTASWFVTLSKIHDKYRLPIKLFSIDRCFRREQREDESHLMTYFSASCVFVDEEVSIDVGKAVAEGILRYFGFSNFKFIPDEKRSKYYIPDTQTEVYAYHPKIKKWIEVATFGLYSPIALAKYNIDKEVMNLGIGVERLAMVLENEKDVRKLVYPQFYGEWKISDRELASMLKIDLYPVTEEGRKLMKKIIEGWKRYKDEPSPCEFKIFSGKFLNKKIVVKAIEPEKNTKLLGPAIENQVYVYDGNIVGVPKKGVKSPLAEKAKKNGINTNISYMDSLAAKVSYKIEELVVSGGDYLKLRTAIARSLSDVNLKLDKVAMKYITKKNKEIDVRGPIFATIECKVKE</sequence>
<dbReference type="Proteomes" id="UP000002315">
    <property type="component" value="Chromosome"/>
</dbReference>
<dbReference type="HAMAP" id="MF_01674">
    <property type="entry name" value="Sep_tRNA_synth"/>
    <property type="match status" value="1"/>
</dbReference>
<dbReference type="GO" id="GO:0000049">
    <property type="term" value="F:tRNA binding"/>
    <property type="evidence" value="ECO:0007669"/>
    <property type="project" value="InterPro"/>
</dbReference>
<evidence type="ECO:0000313" key="9">
    <source>
        <dbReference type="Proteomes" id="UP000002315"/>
    </source>
</evidence>
<proteinExistence type="inferred from homology"/>
<dbReference type="SUPFAM" id="SSF55681">
    <property type="entry name" value="Class II aaRS and biotin synthetases"/>
    <property type="match status" value="1"/>
</dbReference>
<evidence type="ECO:0000256" key="2">
    <source>
        <dbReference type="ARBA" id="ARBA00022741"/>
    </source>
</evidence>
<dbReference type="InterPro" id="IPR002319">
    <property type="entry name" value="Phenylalanyl-tRNA_Synthase"/>
</dbReference>
<keyword evidence="9" id="KW-1185">Reference proteome</keyword>
<keyword evidence="4 6" id="KW-0648">Protein biosynthesis</keyword>
<dbReference type="Gene3D" id="3.30.930.10">
    <property type="entry name" value="Bira Bifunctional Protein, Domain 2"/>
    <property type="match status" value="1"/>
</dbReference>
<dbReference type="InterPro" id="IPR045864">
    <property type="entry name" value="aa-tRNA-synth_II/BPL/LPL"/>
</dbReference>
<feature type="binding site" evidence="6">
    <location>
        <begin position="183"/>
        <end position="185"/>
    </location>
    <ligand>
        <name>substrate</name>
    </ligand>
</feature>
<dbReference type="InterPro" id="IPR006195">
    <property type="entry name" value="aa-tRNA-synth_II"/>
</dbReference>
<evidence type="ECO:0000256" key="3">
    <source>
        <dbReference type="ARBA" id="ARBA00022840"/>
    </source>
</evidence>
<organism evidence="8 9">
    <name type="scientific">Methanothermus fervidus (strain ATCC 43054 / DSM 2088 / JCM 10308 / V24 S)</name>
    <dbReference type="NCBI Taxonomy" id="523846"/>
    <lineage>
        <taxon>Archaea</taxon>
        <taxon>Methanobacteriati</taxon>
        <taxon>Methanobacteriota</taxon>
        <taxon>Methanomada group</taxon>
        <taxon>Methanobacteria</taxon>
        <taxon>Methanobacteriales</taxon>
        <taxon>Methanothermaceae</taxon>
        <taxon>Methanothermus</taxon>
    </lineage>
</organism>
<keyword evidence="2 6" id="KW-0547">Nucleotide-binding</keyword>
<dbReference type="InterPro" id="IPR005246">
    <property type="entry name" value="O-Pseryl-tRNA(Cys)_ligase"/>
</dbReference>
<keyword evidence="5 6" id="KW-0030">Aminoacyl-tRNA synthetase</keyword>
<dbReference type="Pfam" id="PF01409">
    <property type="entry name" value="tRNA-synt_2d"/>
    <property type="match status" value="1"/>
</dbReference>
<dbReference type="GO" id="GO:0006412">
    <property type="term" value="P:translation"/>
    <property type="evidence" value="ECO:0007669"/>
    <property type="project" value="UniProtKB-KW"/>
</dbReference>
<reference evidence="8 9" key="1">
    <citation type="journal article" date="2010" name="Stand. Genomic Sci.">
        <title>Complete genome sequence of Methanothermus fervidus type strain (V24S).</title>
        <authorList>
            <person name="Anderson I."/>
            <person name="Djao O.D."/>
            <person name="Misra M."/>
            <person name="Chertkov O."/>
            <person name="Nolan M."/>
            <person name="Lucas S."/>
            <person name="Lapidus A."/>
            <person name="Del Rio T.G."/>
            <person name="Tice H."/>
            <person name="Cheng J.F."/>
            <person name="Tapia R."/>
            <person name="Han C."/>
            <person name="Goodwin L."/>
            <person name="Pitluck S."/>
            <person name="Liolios K."/>
            <person name="Ivanova N."/>
            <person name="Mavromatis K."/>
            <person name="Mikhailova N."/>
            <person name="Pati A."/>
            <person name="Brambilla E."/>
            <person name="Chen A."/>
            <person name="Palaniappan K."/>
            <person name="Land M."/>
            <person name="Hauser L."/>
            <person name="Chang Y.J."/>
            <person name="Jeffries C.D."/>
            <person name="Sikorski J."/>
            <person name="Spring S."/>
            <person name="Rohde M."/>
            <person name="Eichinger K."/>
            <person name="Huber H."/>
            <person name="Wirth R."/>
            <person name="Goker M."/>
            <person name="Detter J.C."/>
            <person name="Woyke T."/>
            <person name="Bristow J."/>
            <person name="Eisen J.A."/>
            <person name="Markowitz V."/>
            <person name="Hugenholtz P."/>
            <person name="Klenk H.P."/>
            <person name="Kyrpides N.C."/>
        </authorList>
    </citation>
    <scope>NUCLEOTIDE SEQUENCE [LARGE SCALE GENOMIC DNA]</scope>
    <source>
        <strain evidence="9">ATCC 43054 / DSM 2088 / JCM 10308 / V24 S</strain>
    </source>
</reference>
<dbReference type="KEGG" id="mfv:Mfer_0342"/>
<comment type="function">
    <text evidence="6">Catalyzes the attachment of O-phosphoserine (Sep) to tRNA(Cys).</text>
</comment>
<name>E3GXW3_METFV</name>
<dbReference type="GO" id="GO:0043039">
    <property type="term" value="P:tRNA aminoacylation"/>
    <property type="evidence" value="ECO:0007669"/>
    <property type="project" value="UniProtKB-UniRule"/>
</dbReference>
<evidence type="ECO:0000259" key="7">
    <source>
        <dbReference type="PROSITE" id="PS50862"/>
    </source>
</evidence>
<dbReference type="InterPro" id="IPR041590">
    <property type="entry name" value="SepRS_C"/>
</dbReference>
<keyword evidence="3 6" id="KW-0067">ATP-binding</keyword>
<dbReference type="HOGENOM" id="CLU_506822_0_0_2"/>
<evidence type="ECO:0000313" key="8">
    <source>
        <dbReference type="EMBL" id="ADP77145.1"/>
    </source>
</evidence>